<evidence type="ECO:0000259" key="6">
    <source>
        <dbReference type="PROSITE" id="PS50045"/>
    </source>
</evidence>
<dbReference type="InterPro" id="IPR003593">
    <property type="entry name" value="AAA+_ATPase"/>
</dbReference>
<evidence type="ECO:0000313" key="8">
    <source>
        <dbReference type="Proteomes" id="UP000318995"/>
    </source>
</evidence>
<dbReference type="AlphaFoldDB" id="A0A5C5VVP3"/>
<dbReference type="PANTHER" id="PTHR32071">
    <property type="entry name" value="TRANSCRIPTIONAL REGULATORY PROTEIN"/>
    <property type="match status" value="1"/>
</dbReference>
<keyword evidence="5" id="KW-0804">Transcription</keyword>
<evidence type="ECO:0000256" key="5">
    <source>
        <dbReference type="ARBA" id="ARBA00023163"/>
    </source>
</evidence>
<keyword evidence="4" id="KW-0238">DNA-binding</keyword>
<dbReference type="Gene3D" id="1.10.10.60">
    <property type="entry name" value="Homeodomain-like"/>
    <property type="match status" value="1"/>
</dbReference>
<dbReference type="Pfam" id="PF02954">
    <property type="entry name" value="HTH_8"/>
    <property type="match status" value="1"/>
</dbReference>
<keyword evidence="8" id="KW-1185">Reference proteome</keyword>
<dbReference type="FunFam" id="3.40.50.300:FF:000006">
    <property type="entry name" value="DNA-binding transcriptional regulator NtrC"/>
    <property type="match status" value="1"/>
</dbReference>
<dbReference type="PANTHER" id="PTHR32071:SF117">
    <property type="entry name" value="PTS-DEPENDENT DIHYDROXYACETONE KINASE OPERON REGULATORY PROTEIN-RELATED"/>
    <property type="match status" value="1"/>
</dbReference>
<dbReference type="InterPro" id="IPR009057">
    <property type="entry name" value="Homeodomain-like_sf"/>
</dbReference>
<dbReference type="InterPro" id="IPR027417">
    <property type="entry name" value="P-loop_NTPase"/>
</dbReference>
<dbReference type="EMBL" id="SJPH01000006">
    <property type="protein sequence ID" value="TWT42668.1"/>
    <property type="molecule type" value="Genomic_DNA"/>
</dbReference>
<dbReference type="Pfam" id="PF25601">
    <property type="entry name" value="AAA_lid_14"/>
    <property type="match status" value="1"/>
</dbReference>
<dbReference type="InterPro" id="IPR025944">
    <property type="entry name" value="Sigma_54_int_dom_CS"/>
</dbReference>
<keyword evidence="3" id="KW-0805">Transcription regulation</keyword>
<reference evidence="7 8" key="1">
    <citation type="submission" date="2019-02" db="EMBL/GenBank/DDBJ databases">
        <title>Deep-cultivation of Planctomycetes and their phenomic and genomic characterization uncovers novel biology.</title>
        <authorList>
            <person name="Wiegand S."/>
            <person name="Jogler M."/>
            <person name="Boedeker C."/>
            <person name="Pinto D."/>
            <person name="Vollmers J."/>
            <person name="Rivas-Marin E."/>
            <person name="Kohn T."/>
            <person name="Peeters S.H."/>
            <person name="Heuer A."/>
            <person name="Rast P."/>
            <person name="Oberbeckmann S."/>
            <person name="Bunk B."/>
            <person name="Jeske O."/>
            <person name="Meyerdierks A."/>
            <person name="Storesund J.E."/>
            <person name="Kallscheuer N."/>
            <person name="Luecker S."/>
            <person name="Lage O.M."/>
            <person name="Pohl T."/>
            <person name="Merkel B.J."/>
            <person name="Hornburger P."/>
            <person name="Mueller R.-W."/>
            <person name="Bruemmer F."/>
            <person name="Labrenz M."/>
            <person name="Spormann A.M."/>
            <person name="Op Den Camp H."/>
            <person name="Overmann J."/>
            <person name="Amann R."/>
            <person name="Jetten M.S.M."/>
            <person name="Mascher T."/>
            <person name="Medema M.H."/>
            <person name="Devos D.P."/>
            <person name="Kaster A.-K."/>
            <person name="Ovreas L."/>
            <person name="Rohde M."/>
            <person name="Galperin M.Y."/>
            <person name="Jogler C."/>
        </authorList>
    </citation>
    <scope>NUCLEOTIDE SEQUENCE [LARGE SCALE GENOMIC DNA]</scope>
    <source>
        <strain evidence="7 8">Pla111</strain>
    </source>
</reference>
<dbReference type="SUPFAM" id="SSF46689">
    <property type="entry name" value="Homeodomain-like"/>
    <property type="match status" value="1"/>
</dbReference>
<protein>
    <submittedName>
        <fullName evidence="7">Transcriptional regulatory protein QseF</fullName>
    </submittedName>
</protein>
<dbReference type="GO" id="GO:0043565">
    <property type="term" value="F:sequence-specific DNA binding"/>
    <property type="evidence" value="ECO:0007669"/>
    <property type="project" value="InterPro"/>
</dbReference>
<dbReference type="InterPro" id="IPR002197">
    <property type="entry name" value="HTH_Fis"/>
</dbReference>
<dbReference type="Proteomes" id="UP000318995">
    <property type="component" value="Unassembled WGS sequence"/>
</dbReference>
<dbReference type="Gene3D" id="3.40.50.300">
    <property type="entry name" value="P-loop containing nucleotide triphosphate hydrolases"/>
    <property type="match status" value="1"/>
</dbReference>
<dbReference type="CDD" id="cd00009">
    <property type="entry name" value="AAA"/>
    <property type="match status" value="1"/>
</dbReference>
<dbReference type="GO" id="GO:0005524">
    <property type="term" value="F:ATP binding"/>
    <property type="evidence" value="ECO:0007669"/>
    <property type="project" value="UniProtKB-KW"/>
</dbReference>
<dbReference type="Gene3D" id="1.10.8.60">
    <property type="match status" value="1"/>
</dbReference>
<dbReference type="RefSeq" id="WP_146574971.1">
    <property type="nucleotide sequence ID" value="NZ_SJPH01000006.1"/>
</dbReference>
<sequence length="326" mass="35885">MPLTAHNPIPTIHQLTSLPATDNDAWVLGETPRVRQLAHHAEKAAEVQCTVLLTGETGTGKELWAKALHRMSSRSHAAFVPVNCAALTPTLAESQLFGHEKGAFTGAAGRSLGVFRAAEGGVVFLDEVGEMPLELQPKLLRTLQQNEVTPVGASNPQRVNVQIIAATNRDLEVEVAEGRFREDLYYRLNMVELKIPALRDRSEDIPNLIAFFSDRFAHKYSRPRWNPTADTLADFLNYAWPGNVRQLAHVIEQGYVLDCEPTLPNQRVTTHSSPQLPCTDLNRLRDLAVSQALRATGGHKGRAAKLLGVHPNTMTRLLAGRDHSAN</sequence>
<keyword evidence="2" id="KW-0067">ATP-binding</keyword>
<evidence type="ECO:0000313" key="7">
    <source>
        <dbReference type="EMBL" id="TWT42668.1"/>
    </source>
</evidence>
<organism evidence="7 8">
    <name type="scientific">Botrimarina hoheduenensis</name>
    <dbReference type="NCBI Taxonomy" id="2528000"/>
    <lineage>
        <taxon>Bacteria</taxon>
        <taxon>Pseudomonadati</taxon>
        <taxon>Planctomycetota</taxon>
        <taxon>Planctomycetia</taxon>
        <taxon>Pirellulales</taxon>
        <taxon>Lacipirellulaceae</taxon>
        <taxon>Botrimarina</taxon>
    </lineage>
</organism>
<accession>A0A5C5VVP3</accession>
<dbReference type="InterPro" id="IPR002078">
    <property type="entry name" value="Sigma_54_int"/>
</dbReference>
<evidence type="ECO:0000256" key="2">
    <source>
        <dbReference type="ARBA" id="ARBA00022840"/>
    </source>
</evidence>
<dbReference type="SUPFAM" id="SSF52540">
    <property type="entry name" value="P-loop containing nucleoside triphosphate hydrolases"/>
    <property type="match status" value="1"/>
</dbReference>
<dbReference type="PROSITE" id="PS50045">
    <property type="entry name" value="SIGMA54_INTERACT_4"/>
    <property type="match status" value="1"/>
</dbReference>
<feature type="domain" description="Sigma-54 factor interaction" evidence="6">
    <location>
        <begin position="27"/>
        <end position="256"/>
    </location>
</feature>
<dbReference type="Pfam" id="PF00158">
    <property type="entry name" value="Sigma54_activat"/>
    <property type="match status" value="1"/>
</dbReference>
<name>A0A5C5VVP3_9BACT</name>
<dbReference type="OrthoDB" id="9807827at2"/>
<dbReference type="GO" id="GO:0006355">
    <property type="term" value="P:regulation of DNA-templated transcription"/>
    <property type="evidence" value="ECO:0007669"/>
    <property type="project" value="InterPro"/>
</dbReference>
<dbReference type="SMART" id="SM00382">
    <property type="entry name" value="AAA"/>
    <property type="match status" value="1"/>
</dbReference>
<dbReference type="InterPro" id="IPR058031">
    <property type="entry name" value="AAA_lid_NorR"/>
</dbReference>
<keyword evidence="1" id="KW-0547">Nucleotide-binding</keyword>
<gene>
    <name evidence="7" type="primary">qseF</name>
    <name evidence="7" type="ORF">Pla111_26410</name>
</gene>
<dbReference type="PROSITE" id="PS00688">
    <property type="entry name" value="SIGMA54_INTERACT_3"/>
    <property type="match status" value="1"/>
</dbReference>
<comment type="caution">
    <text evidence="7">The sequence shown here is derived from an EMBL/GenBank/DDBJ whole genome shotgun (WGS) entry which is preliminary data.</text>
</comment>
<proteinExistence type="predicted"/>
<evidence type="ECO:0000256" key="1">
    <source>
        <dbReference type="ARBA" id="ARBA00022741"/>
    </source>
</evidence>
<evidence type="ECO:0000256" key="4">
    <source>
        <dbReference type="ARBA" id="ARBA00023125"/>
    </source>
</evidence>
<evidence type="ECO:0000256" key="3">
    <source>
        <dbReference type="ARBA" id="ARBA00023015"/>
    </source>
</evidence>